<reference evidence="2 3" key="1">
    <citation type="submission" date="2019-04" db="EMBL/GenBank/DDBJ databases">
        <title>Chromosome genome assembly for Takifugu flavidus.</title>
        <authorList>
            <person name="Xiao S."/>
        </authorList>
    </citation>
    <scope>NUCLEOTIDE SEQUENCE [LARGE SCALE GENOMIC DNA]</scope>
    <source>
        <strain evidence="2">HTHZ2018</strain>
        <tissue evidence="2">Muscle</tissue>
    </source>
</reference>
<feature type="region of interest" description="Disordered" evidence="1">
    <location>
        <begin position="1"/>
        <end position="48"/>
    </location>
</feature>
<accession>A0A5C6PQN4</accession>
<sequence>MKDGGDRKARQLEDAATATDNSDQEYMPDASELSNMVVDSERDDVNPPSMIKNFLTQTRGALIWRYTSPTSSCSSSQPAIGSNIELRRT</sequence>
<organism evidence="2 3">
    <name type="scientific">Takifugu flavidus</name>
    <name type="common">sansaifugu</name>
    <dbReference type="NCBI Taxonomy" id="433684"/>
    <lineage>
        <taxon>Eukaryota</taxon>
        <taxon>Metazoa</taxon>
        <taxon>Chordata</taxon>
        <taxon>Craniata</taxon>
        <taxon>Vertebrata</taxon>
        <taxon>Euteleostomi</taxon>
        <taxon>Actinopterygii</taxon>
        <taxon>Neopterygii</taxon>
        <taxon>Teleostei</taxon>
        <taxon>Neoteleostei</taxon>
        <taxon>Acanthomorphata</taxon>
        <taxon>Eupercaria</taxon>
        <taxon>Tetraodontiformes</taxon>
        <taxon>Tetradontoidea</taxon>
        <taxon>Tetraodontidae</taxon>
        <taxon>Takifugu</taxon>
    </lineage>
</organism>
<evidence type="ECO:0000313" key="2">
    <source>
        <dbReference type="EMBL" id="TWW81803.1"/>
    </source>
</evidence>
<proteinExistence type="predicted"/>
<keyword evidence="3" id="KW-1185">Reference proteome</keyword>
<feature type="region of interest" description="Disordered" evidence="1">
    <location>
        <begin position="68"/>
        <end position="89"/>
    </location>
</feature>
<evidence type="ECO:0000256" key="1">
    <source>
        <dbReference type="SAM" id="MobiDB-lite"/>
    </source>
</evidence>
<protein>
    <submittedName>
        <fullName evidence="2">Uncharacterized protein</fullName>
    </submittedName>
</protein>
<feature type="compositionally biased region" description="Basic and acidic residues" evidence="1">
    <location>
        <begin position="1"/>
        <end position="13"/>
    </location>
</feature>
<evidence type="ECO:0000313" key="3">
    <source>
        <dbReference type="Proteomes" id="UP000324091"/>
    </source>
</evidence>
<comment type="caution">
    <text evidence="2">The sequence shown here is derived from an EMBL/GenBank/DDBJ whole genome shotgun (WGS) entry which is preliminary data.</text>
</comment>
<gene>
    <name evidence="2" type="ORF">D4764_01G0016180</name>
</gene>
<name>A0A5C6PQN4_9TELE</name>
<dbReference type="Proteomes" id="UP000324091">
    <property type="component" value="Chromosome 1"/>
</dbReference>
<dbReference type="AlphaFoldDB" id="A0A5C6PQN4"/>
<dbReference type="EMBL" id="RHFK02000001">
    <property type="protein sequence ID" value="TWW81803.1"/>
    <property type="molecule type" value="Genomic_DNA"/>
</dbReference>